<gene>
    <name evidence="19" type="ORF">EUGRSUZ_I00544</name>
</gene>
<evidence type="ECO:0000256" key="15">
    <source>
        <dbReference type="SAM" id="MobiDB-lite"/>
    </source>
</evidence>
<evidence type="ECO:0000256" key="9">
    <source>
        <dbReference type="ARBA" id="ARBA00022786"/>
    </source>
</evidence>
<evidence type="ECO:0000259" key="18">
    <source>
        <dbReference type="PROSITE" id="PS50089"/>
    </source>
</evidence>
<evidence type="ECO:0000256" key="11">
    <source>
        <dbReference type="ARBA" id="ARBA00022989"/>
    </source>
</evidence>
<dbReference type="InterPro" id="IPR001841">
    <property type="entry name" value="Znf_RING"/>
</dbReference>
<feature type="transmembrane region" description="Helical" evidence="16">
    <location>
        <begin position="59"/>
        <end position="80"/>
    </location>
</feature>
<dbReference type="FunFam" id="3.30.40.10:FF:000187">
    <property type="entry name" value="E3 ubiquitin-protein ligase ATL6"/>
    <property type="match status" value="1"/>
</dbReference>
<sequence length="377" mass="39374">MGRAFGFLCAAAVALGSASVQLGCVRAQGVPSPGSGSTQTGVTNGSGQYGMYSNLDPTMAIVVVVTVCAFFVMGFFSVYIRHCSEESSAGGGGSRSAGAVLLVAAGGGGGYLRRGLDPGVVGSFPVLAYVAVKEHKVGKRALECAVCLAEFDDFDLLKILPKCEHAFHPECIDAWLASHVTCPVCRANQTPDPCPRHATAAAAAAAELAVDRRPVSQRHVEEEEEEEGHPPRRQQQPPPRDEVQNEVRINIGGGDEDAGATATATAAAVKLPKSHSTGHLLARPGLGPDPDRYALRLPEEVRRQIRMVASAKAGVRRSTSYDVLLAAIEGGSRKGGGRLFAAATPSAAAERIYVGDGMDGGDREFEVGEQSLSRLPV</sequence>
<comment type="similarity">
    <text evidence="13">Belongs to the RING-type zinc finger family. ATL subfamily.</text>
</comment>
<evidence type="ECO:0000256" key="16">
    <source>
        <dbReference type="SAM" id="Phobius"/>
    </source>
</evidence>
<dbReference type="EC" id="2.3.2.27" evidence="4"/>
<dbReference type="InterPro" id="IPR053238">
    <property type="entry name" value="RING-H2_zinc_finger"/>
</dbReference>
<feature type="signal peptide" evidence="17">
    <location>
        <begin position="1"/>
        <end position="18"/>
    </location>
</feature>
<dbReference type="OMA" id="KDSMECA"/>
<dbReference type="EMBL" id="KK198761">
    <property type="protein sequence ID" value="KCW54585.1"/>
    <property type="molecule type" value="Genomic_DNA"/>
</dbReference>
<evidence type="ECO:0000256" key="7">
    <source>
        <dbReference type="ARBA" id="ARBA00022723"/>
    </source>
</evidence>
<keyword evidence="12 16" id="KW-0472">Membrane</keyword>
<protein>
    <recommendedName>
        <fullName evidence="4">RING-type E3 ubiquitin transferase</fullName>
        <ecNumber evidence="4">2.3.2.27</ecNumber>
    </recommendedName>
</protein>
<dbReference type="Gramene" id="KCW54585">
    <property type="protein sequence ID" value="KCW54585"/>
    <property type="gene ID" value="EUGRSUZ_I00544"/>
</dbReference>
<reference evidence="19" key="1">
    <citation type="submission" date="2013-07" db="EMBL/GenBank/DDBJ databases">
        <title>The genome of Eucalyptus grandis.</title>
        <authorList>
            <person name="Schmutz J."/>
            <person name="Hayes R."/>
            <person name="Myburg A."/>
            <person name="Tuskan G."/>
            <person name="Grattapaglia D."/>
            <person name="Rokhsar D.S."/>
        </authorList>
    </citation>
    <scope>NUCLEOTIDE SEQUENCE</scope>
    <source>
        <tissue evidence="19">Leaf extractions</tissue>
    </source>
</reference>
<dbReference type="SUPFAM" id="SSF57850">
    <property type="entry name" value="RING/U-box"/>
    <property type="match status" value="1"/>
</dbReference>
<dbReference type="AlphaFoldDB" id="A0A059AMG0"/>
<keyword evidence="8 14" id="KW-0863">Zinc-finger</keyword>
<accession>A0A059AMG0</accession>
<dbReference type="GO" id="GO:0061630">
    <property type="term" value="F:ubiquitin protein ligase activity"/>
    <property type="evidence" value="ECO:0007669"/>
    <property type="project" value="UniProtKB-EC"/>
</dbReference>
<evidence type="ECO:0000256" key="14">
    <source>
        <dbReference type="PROSITE-ProRule" id="PRU00175"/>
    </source>
</evidence>
<keyword evidence="17" id="KW-0732">Signal</keyword>
<proteinExistence type="inferred from homology"/>
<dbReference type="Pfam" id="PF13639">
    <property type="entry name" value="zf-RING_2"/>
    <property type="match status" value="1"/>
</dbReference>
<evidence type="ECO:0000256" key="17">
    <source>
        <dbReference type="SAM" id="SignalP"/>
    </source>
</evidence>
<comment type="catalytic activity">
    <reaction evidence="1">
        <text>S-ubiquitinyl-[E2 ubiquitin-conjugating enzyme]-L-cysteine + [acceptor protein]-L-lysine = [E2 ubiquitin-conjugating enzyme]-L-cysteine + N(6)-ubiquitinyl-[acceptor protein]-L-lysine.</text>
        <dbReference type="EC" id="2.3.2.27"/>
    </reaction>
</comment>
<evidence type="ECO:0000256" key="2">
    <source>
        <dbReference type="ARBA" id="ARBA00004167"/>
    </source>
</evidence>
<evidence type="ECO:0000256" key="3">
    <source>
        <dbReference type="ARBA" id="ARBA00004906"/>
    </source>
</evidence>
<dbReference type="CDD" id="cd16461">
    <property type="entry name" value="RING-H2_EL5-like"/>
    <property type="match status" value="1"/>
</dbReference>
<keyword evidence="7" id="KW-0479">Metal-binding</keyword>
<keyword evidence="10" id="KW-0862">Zinc</keyword>
<dbReference type="Gene3D" id="3.30.40.10">
    <property type="entry name" value="Zinc/RING finger domain, C3HC4 (zinc finger)"/>
    <property type="match status" value="1"/>
</dbReference>
<feature type="chain" id="PRO_5001567735" description="RING-type E3 ubiquitin transferase" evidence="17">
    <location>
        <begin position="19"/>
        <end position="377"/>
    </location>
</feature>
<dbReference type="GO" id="GO:0016020">
    <property type="term" value="C:membrane"/>
    <property type="evidence" value="ECO:0007669"/>
    <property type="project" value="UniProtKB-SubCell"/>
</dbReference>
<evidence type="ECO:0000256" key="12">
    <source>
        <dbReference type="ARBA" id="ARBA00023136"/>
    </source>
</evidence>
<dbReference type="eggNOG" id="KOG0800">
    <property type="taxonomic scope" value="Eukaryota"/>
</dbReference>
<keyword evidence="11 16" id="KW-1133">Transmembrane helix</keyword>
<evidence type="ECO:0000256" key="10">
    <source>
        <dbReference type="ARBA" id="ARBA00022833"/>
    </source>
</evidence>
<feature type="region of interest" description="Disordered" evidence="15">
    <location>
        <begin position="205"/>
        <end position="242"/>
    </location>
</feature>
<dbReference type="PROSITE" id="PS50089">
    <property type="entry name" value="ZF_RING_2"/>
    <property type="match status" value="1"/>
</dbReference>
<evidence type="ECO:0000313" key="19">
    <source>
        <dbReference type="EMBL" id="KCW54585.1"/>
    </source>
</evidence>
<evidence type="ECO:0000256" key="13">
    <source>
        <dbReference type="ARBA" id="ARBA00024209"/>
    </source>
</evidence>
<dbReference type="PANTHER" id="PTHR14155:SF614">
    <property type="entry name" value="OS08G0484200 PROTEIN"/>
    <property type="match status" value="1"/>
</dbReference>
<keyword evidence="6 16" id="KW-0812">Transmembrane</keyword>
<dbReference type="PANTHER" id="PTHR14155">
    <property type="entry name" value="RING FINGER DOMAIN-CONTAINING"/>
    <property type="match status" value="1"/>
</dbReference>
<evidence type="ECO:0000256" key="1">
    <source>
        <dbReference type="ARBA" id="ARBA00000900"/>
    </source>
</evidence>
<evidence type="ECO:0000256" key="6">
    <source>
        <dbReference type="ARBA" id="ARBA00022692"/>
    </source>
</evidence>
<dbReference type="InParanoid" id="A0A059AMG0"/>
<evidence type="ECO:0000256" key="8">
    <source>
        <dbReference type="ARBA" id="ARBA00022771"/>
    </source>
</evidence>
<dbReference type="SMART" id="SM00184">
    <property type="entry name" value="RING"/>
    <property type="match status" value="1"/>
</dbReference>
<name>A0A059AMG0_EUCGR</name>
<feature type="compositionally biased region" description="Basic and acidic residues" evidence="15">
    <location>
        <begin position="209"/>
        <end position="221"/>
    </location>
</feature>
<keyword evidence="9" id="KW-0833">Ubl conjugation pathway</keyword>
<comment type="subcellular location">
    <subcellularLocation>
        <location evidence="2">Membrane</location>
        <topology evidence="2">Single-pass membrane protein</topology>
    </subcellularLocation>
</comment>
<keyword evidence="5" id="KW-0808">Transferase</keyword>
<dbReference type="GO" id="GO:0008270">
    <property type="term" value="F:zinc ion binding"/>
    <property type="evidence" value="ECO:0007669"/>
    <property type="project" value="UniProtKB-KW"/>
</dbReference>
<evidence type="ECO:0000256" key="4">
    <source>
        <dbReference type="ARBA" id="ARBA00012483"/>
    </source>
</evidence>
<evidence type="ECO:0000256" key="5">
    <source>
        <dbReference type="ARBA" id="ARBA00022679"/>
    </source>
</evidence>
<dbReference type="InterPro" id="IPR013083">
    <property type="entry name" value="Znf_RING/FYVE/PHD"/>
</dbReference>
<feature type="domain" description="RING-type" evidence="18">
    <location>
        <begin position="144"/>
        <end position="186"/>
    </location>
</feature>
<comment type="pathway">
    <text evidence="3">Protein modification; protein ubiquitination.</text>
</comment>
<organism evidence="19">
    <name type="scientific">Eucalyptus grandis</name>
    <name type="common">Flooded gum</name>
    <dbReference type="NCBI Taxonomy" id="71139"/>
    <lineage>
        <taxon>Eukaryota</taxon>
        <taxon>Viridiplantae</taxon>
        <taxon>Streptophyta</taxon>
        <taxon>Embryophyta</taxon>
        <taxon>Tracheophyta</taxon>
        <taxon>Spermatophyta</taxon>
        <taxon>Magnoliopsida</taxon>
        <taxon>eudicotyledons</taxon>
        <taxon>Gunneridae</taxon>
        <taxon>Pentapetalae</taxon>
        <taxon>rosids</taxon>
        <taxon>malvids</taxon>
        <taxon>Myrtales</taxon>
        <taxon>Myrtaceae</taxon>
        <taxon>Myrtoideae</taxon>
        <taxon>Eucalypteae</taxon>
        <taxon>Eucalyptus</taxon>
    </lineage>
</organism>